<gene>
    <name evidence="5" type="ORF">SanaruYs_10890</name>
</gene>
<organism evidence="5 6">
    <name type="scientific">Chryseotalea sanaruensis</name>
    <dbReference type="NCBI Taxonomy" id="2482724"/>
    <lineage>
        <taxon>Bacteria</taxon>
        <taxon>Pseudomonadati</taxon>
        <taxon>Bacteroidota</taxon>
        <taxon>Cytophagia</taxon>
        <taxon>Cytophagales</taxon>
        <taxon>Chryseotaleaceae</taxon>
        <taxon>Chryseotalea</taxon>
    </lineage>
</organism>
<evidence type="ECO:0000313" key="5">
    <source>
        <dbReference type="EMBL" id="GCC50870.1"/>
    </source>
</evidence>
<dbReference type="NCBIfam" id="TIGR01730">
    <property type="entry name" value="RND_mfp"/>
    <property type="match status" value="1"/>
</dbReference>
<reference evidence="5 6" key="1">
    <citation type="submission" date="2018-11" db="EMBL/GenBank/DDBJ databases">
        <title>Chryseotalea sanarue gen. nov., sp., nov., a member of the family Cytophagaceae, isolated from a brackish lake in Hamamatsu Japan.</title>
        <authorList>
            <person name="Maejima Y."/>
            <person name="Iino T."/>
            <person name="Muraguchi Y."/>
            <person name="Fukuda K."/>
            <person name="Ohkuma M."/>
            <person name="Moriuchi R."/>
            <person name="Dohra H."/>
            <person name="Kimbara K."/>
            <person name="Shintani M."/>
        </authorList>
    </citation>
    <scope>NUCLEOTIDE SEQUENCE [LARGE SCALE GENOMIC DNA]</scope>
    <source>
        <strain evidence="5 6">Ys</strain>
    </source>
</reference>
<dbReference type="Gene3D" id="2.40.420.20">
    <property type="match status" value="1"/>
</dbReference>
<evidence type="ECO:0000259" key="3">
    <source>
        <dbReference type="Pfam" id="PF25954"/>
    </source>
</evidence>
<evidence type="ECO:0000259" key="4">
    <source>
        <dbReference type="Pfam" id="PF25989"/>
    </source>
</evidence>
<dbReference type="InterPro" id="IPR058625">
    <property type="entry name" value="MdtA-like_BSH"/>
</dbReference>
<name>A0A401U7K5_9BACT</name>
<dbReference type="RefSeq" id="WP_127121528.1">
    <property type="nucleotide sequence ID" value="NZ_BHXQ01000002.1"/>
</dbReference>
<comment type="caution">
    <text evidence="5">The sequence shown here is derived from an EMBL/GenBank/DDBJ whole genome shotgun (WGS) entry which is preliminary data.</text>
</comment>
<dbReference type="EMBL" id="BHXQ01000002">
    <property type="protein sequence ID" value="GCC50870.1"/>
    <property type="molecule type" value="Genomic_DNA"/>
</dbReference>
<dbReference type="GO" id="GO:0015562">
    <property type="term" value="F:efflux transmembrane transporter activity"/>
    <property type="evidence" value="ECO:0007669"/>
    <property type="project" value="TreeGrafter"/>
</dbReference>
<keyword evidence="6" id="KW-1185">Reference proteome</keyword>
<dbReference type="Gene3D" id="2.40.50.100">
    <property type="match status" value="1"/>
</dbReference>
<accession>A0A401U7K5</accession>
<sequence length="362" mass="39789">MKIILSDLLYTLVTRYGYIFCLGLTMACGSKAEVTEQDPASLRGQVPPTEVEVTKAIKKPFEYLIRTSGKIEAEKELDIVLKVDGTINQLNIKNGDQLKAGQLLATLDNQRYKLDLDKAEIQLREKKISYEDQLIGFKSQDEAKLKIIQENIRFSSGLAAAENAYEQAHYIYNNSLIKAPISGIVSNLNFKEGSSVKNGDVLCNIYQPNNLVVSCDILESEAFMLAKTQPASVQSLFEKDKIYDAKVKLINPRVDNKSGMLNVKISITSSAKLYPGMNVSVTIKVPSQNNIVLPKEAVIVRSGKQVVFTEEGGLAKWNYVTTGRENGKEIEILGGLKENSNVITTNNLQLAHDAPVSAGGGL</sequence>
<dbReference type="Pfam" id="PF25954">
    <property type="entry name" value="Beta-barrel_RND_2"/>
    <property type="match status" value="1"/>
</dbReference>
<dbReference type="PANTHER" id="PTHR30469">
    <property type="entry name" value="MULTIDRUG RESISTANCE PROTEIN MDTA"/>
    <property type="match status" value="1"/>
</dbReference>
<feature type="domain" description="YknX-like C-terminal permuted SH3-like" evidence="4">
    <location>
        <begin position="291"/>
        <end position="352"/>
    </location>
</feature>
<dbReference type="GO" id="GO:1990281">
    <property type="term" value="C:efflux pump complex"/>
    <property type="evidence" value="ECO:0007669"/>
    <property type="project" value="TreeGrafter"/>
</dbReference>
<feature type="domain" description="Multidrug resistance protein MdtA-like barrel-sandwich hybrid" evidence="2">
    <location>
        <begin position="78"/>
        <end position="204"/>
    </location>
</feature>
<evidence type="ECO:0000256" key="1">
    <source>
        <dbReference type="ARBA" id="ARBA00009477"/>
    </source>
</evidence>
<dbReference type="InterPro" id="IPR006143">
    <property type="entry name" value="RND_pump_MFP"/>
</dbReference>
<dbReference type="SUPFAM" id="SSF111369">
    <property type="entry name" value="HlyD-like secretion proteins"/>
    <property type="match status" value="1"/>
</dbReference>
<dbReference type="Proteomes" id="UP000288227">
    <property type="component" value="Unassembled WGS sequence"/>
</dbReference>
<evidence type="ECO:0000259" key="2">
    <source>
        <dbReference type="Pfam" id="PF25917"/>
    </source>
</evidence>
<dbReference type="InterPro" id="IPR058792">
    <property type="entry name" value="Beta-barrel_RND_2"/>
</dbReference>
<dbReference type="Pfam" id="PF25989">
    <property type="entry name" value="YknX_C"/>
    <property type="match status" value="1"/>
</dbReference>
<dbReference type="AlphaFoldDB" id="A0A401U7K5"/>
<dbReference type="PANTHER" id="PTHR30469:SF15">
    <property type="entry name" value="HLYD FAMILY OF SECRETION PROTEINS"/>
    <property type="match status" value="1"/>
</dbReference>
<dbReference type="PROSITE" id="PS51257">
    <property type="entry name" value="PROKAR_LIPOPROTEIN"/>
    <property type="match status" value="1"/>
</dbReference>
<dbReference type="Pfam" id="PF25917">
    <property type="entry name" value="BSH_RND"/>
    <property type="match status" value="1"/>
</dbReference>
<dbReference type="InterPro" id="IPR058637">
    <property type="entry name" value="YknX-like_C"/>
</dbReference>
<comment type="similarity">
    <text evidence="1">Belongs to the membrane fusion protein (MFP) (TC 8.A.1) family.</text>
</comment>
<proteinExistence type="inferred from homology"/>
<dbReference type="Gene3D" id="2.40.30.170">
    <property type="match status" value="1"/>
</dbReference>
<dbReference type="Gene3D" id="1.10.287.470">
    <property type="entry name" value="Helix hairpin bin"/>
    <property type="match status" value="1"/>
</dbReference>
<evidence type="ECO:0000313" key="6">
    <source>
        <dbReference type="Proteomes" id="UP000288227"/>
    </source>
</evidence>
<feature type="domain" description="CusB-like beta-barrel" evidence="3">
    <location>
        <begin position="214"/>
        <end position="284"/>
    </location>
</feature>
<dbReference type="OrthoDB" id="1522646at2"/>
<protein>
    <submittedName>
        <fullName evidence="5">Efflux RND transporter periplasmic adaptor subunit</fullName>
    </submittedName>
</protein>